<evidence type="ECO:0000313" key="3">
    <source>
        <dbReference type="Proteomes" id="UP000199424"/>
    </source>
</evidence>
<dbReference type="PANTHER" id="PTHR22603:SF66">
    <property type="entry name" value="ETHANOLAMINE KINASE"/>
    <property type="match status" value="1"/>
</dbReference>
<dbReference type="Proteomes" id="UP000199424">
    <property type="component" value="Unassembled WGS sequence"/>
</dbReference>
<dbReference type="GO" id="GO:0004305">
    <property type="term" value="F:ethanolamine kinase activity"/>
    <property type="evidence" value="ECO:0007669"/>
    <property type="project" value="TreeGrafter"/>
</dbReference>
<dbReference type="GO" id="GO:0006646">
    <property type="term" value="P:phosphatidylethanolamine biosynthetic process"/>
    <property type="evidence" value="ECO:0007669"/>
    <property type="project" value="TreeGrafter"/>
</dbReference>
<gene>
    <name evidence="2" type="ORF">SAMN04488070_1472</name>
</gene>
<keyword evidence="2" id="KW-0808">Transferase</keyword>
<dbReference type="RefSeq" id="WP_092857118.1">
    <property type="nucleotide sequence ID" value="NZ_FOYU01000002.1"/>
</dbReference>
<dbReference type="EMBL" id="FOYU01000002">
    <property type="protein sequence ID" value="SFR49590.1"/>
    <property type="molecule type" value="Genomic_DNA"/>
</dbReference>
<dbReference type="Pfam" id="PF01636">
    <property type="entry name" value="APH"/>
    <property type="match status" value="1"/>
</dbReference>
<protein>
    <submittedName>
        <fullName evidence="2">Phosphotransferase enzyme family protein</fullName>
    </submittedName>
</protein>
<dbReference type="SUPFAM" id="SSF56112">
    <property type="entry name" value="Protein kinase-like (PK-like)"/>
    <property type="match status" value="1"/>
</dbReference>
<feature type="domain" description="Aminoglycoside phosphotransferase" evidence="1">
    <location>
        <begin position="18"/>
        <end position="229"/>
    </location>
</feature>
<name>A0A1I6H5C4_9GAMM</name>
<sequence>MQQHWLTNLPIHGVMKTEPLLRGVANDVYKITATSGVYVLKHFRFDHPYGLDRDQEVTVQQILFNHGLAPEVLHYDPVQGLMLQAFIETPDLAHDKKSMGTKIQRLGEICAHIHRLPVDVPVWSLRCRVQRYCDNLAQYEPERARQFQKLLQQQRKLLDSFGNNPVFCHNDLAFHHVFLSQPPQVIDWEYSGLGERYFDLANCIQVNQLEHGEQRAFINAYEGASGERIDMQHLANWLELSQTISRLWYELHHHLQHHHL</sequence>
<evidence type="ECO:0000259" key="1">
    <source>
        <dbReference type="Pfam" id="PF01636"/>
    </source>
</evidence>
<keyword evidence="3" id="KW-1185">Reference proteome</keyword>
<dbReference type="Gene3D" id="3.30.200.20">
    <property type="entry name" value="Phosphorylase Kinase, domain 1"/>
    <property type="match status" value="1"/>
</dbReference>
<reference evidence="3" key="1">
    <citation type="submission" date="2016-10" db="EMBL/GenBank/DDBJ databases">
        <authorList>
            <person name="Varghese N."/>
            <person name="Submissions S."/>
        </authorList>
    </citation>
    <scope>NUCLEOTIDE SEQUENCE [LARGE SCALE GENOMIC DNA]</scope>
    <source>
        <strain evidence="3">CGMCC 1.7285</strain>
    </source>
</reference>
<proteinExistence type="predicted"/>
<accession>A0A1I6H5C4</accession>
<dbReference type="InterPro" id="IPR002575">
    <property type="entry name" value="Aminoglycoside_PTrfase"/>
</dbReference>
<dbReference type="GO" id="GO:0005737">
    <property type="term" value="C:cytoplasm"/>
    <property type="evidence" value="ECO:0007669"/>
    <property type="project" value="TreeGrafter"/>
</dbReference>
<dbReference type="Gene3D" id="3.90.1200.10">
    <property type="match status" value="1"/>
</dbReference>
<dbReference type="AlphaFoldDB" id="A0A1I6H5C4"/>
<evidence type="ECO:0000313" key="2">
    <source>
        <dbReference type="EMBL" id="SFR49590.1"/>
    </source>
</evidence>
<dbReference type="InterPro" id="IPR011009">
    <property type="entry name" value="Kinase-like_dom_sf"/>
</dbReference>
<organism evidence="2 3">
    <name type="scientific">Pseudidiomarina maritima</name>
    <dbReference type="NCBI Taxonomy" id="519453"/>
    <lineage>
        <taxon>Bacteria</taxon>
        <taxon>Pseudomonadati</taxon>
        <taxon>Pseudomonadota</taxon>
        <taxon>Gammaproteobacteria</taxon>
        <taxon>Alteromonadales</taxon>
        <taxon>Idiomarinaceae</taxon>
        <taxon>Pseudidiomarina</taxon>
    </lineage>
</organism>
<dbReference type="PANTHER" id="PTHR22603">
    <property type="entry name" value="CHOLINE/ETHANOALAMINE KINASE"/>
    <property type="match status" value="1"/>
</dbReference>